<evidence type="ECO:0000256" key="1">
    <source>
        <dbReference type="SAM" id="MobiDB-lite"/>
    </source>
</evidence>
<accession>A0A8J3UDH6</accession>
<evidence type="ECO:0000313" key="3">
    <source>
        <dbReference type="Proteomes" id="UP000622547"/>
    </source>
</evidence>
<feature type="compositionally biased region" description="Acidic residues" evidence="1">
    <location>
        <begin position="1"/>
        <end position="11"/>
    </location>
</feature>
<keyword evidence="3" id="KW-1185">Reference proteome</keyword>
<dbReference type="Proteomes" id="UP000622547">
    <property type="component" value="Unassembled WGS sequence"/>
</dbReference>
<name>A0A8J3UDH6_9ACTN</name>
<gene>
    <name evidence="2" type="ORF">Pph01_82260</name>
</gene>
<dbReference type="AntiFam" id="ANF00095">
    <property type="entry name" value="Shadow ORF (opposite ABC transporters)"/>
</dbReference>
<dbReference type="AlphaFoldDB" id="A0A8J3UDH6"/>
<comment type="caution">
    <text evidence="2">The sequence shown here is derived from an EMBL/GenBank/DDBJ whole genome shotgun (WGS) entry which is preliminary data.</text>
</comment>
<reference evidence="2 3" key="1">
    <citation type="submission" date="2021-01" db="EMBL/GenBank/DDBJ databases">
        <title>Whole genome shotgun sequence of Planotetraspora phitsanulokensis NBRC 104273.</title>
        <authorList>
            <person name="Komaki H."/>
            <person name="Tamura T."/>
        </authorList>
    </citation>
    <scope>NUCLEOTIDE SEQUENCE [LARGE SCALE GENOMIC DNA]</scope>
    <source>
        <strain evidence="2 3">NBRC 104273</strain>
    </source>
</reference>
<feature type="compositionally biased region" description="Basic and acidic residues" evidence="1">
    <location>
        <begin position="20"/>
        <end position="29"/>
    </location>
</feature>
<feature type="region of interest" description="Disordered" evidence="1">
    <location>
        <begin position="1"/>
        <end position="63"/>
    </location>
</feature>
<evidence type="ECO:0000313" key="2">
    <source>
        <dbReference type="EMBL" id="GII43223.1"/>
    </source>
</evidence>
<organism evidence="2 3">
    <name type="scientific">Planotetraspora phitsanulokensis</name>
    <dbReference type="NCBI Taxonomy" id="575192"/>
    <lineage>
        <taxon>Bacteria</taxon>
        <taxon>Bacillati</taxon>
        <taxon>Actinomycetota</taxon>
        <taxon>Actinomycetes</taxon>
        <taxon>Streptosporangiales</taxon>
        <taxon>Streptosporangiaceae</taxon>
        <taxon>Planotetraspora</taxon>
    </lineage>
</organism>
<protein>
    <submittedName>
        <fullName evidence="2">Uncharacterized protein</fullName>
    </submittedName>
</protein>
<proteinExistence type="predicted"/>
<dbReference type="EMBL" id="BOOP01000053">
    <property type="protein sequence ID" value="GII43223.1"/>
    <property type="molecule type" value="Genomic_DNA"/>
</dbReference>
<sequence length="63" mass="6249">MLFLGDQDDVLAESGGGEVDDGHRADGDRAQAGAVDAGRQLAQGGLAGSREADDGQALAGLHS</sequence>